<protein>
    <recommendedName>
        <fullName evidence="1">SANT domain-containing protein</fullName>
    </recommendedName>
</protein>
<dbReference type="VEuPathDB" id="GiardiaDB:SS50377_28708"/>
<dbReference type="Gene3D" id="1.10.10.60">
    <property type="entry name" value="Homeodomain-like"/>
    <property type="match status" value="1"/>
</dbReference>
<dbReference type="EMBL" id="AUWU02000009">
    <property type="protein sequence ID" value="KAH0569749.1"/>
    <property type="molecule type" value="Genomic_DNA"/>
</dbReference>
<sequence length="96" mass="11268">MQSGIEELIRLLANSSDIDLSLLQHGQKDPDTIQISIQKLQSSKTWTQKQKRTLINAVQQFGYNLERIQTTYFPSMTLSQLKNQYFYMKKKKNQLD</sequence>
<dbReference type="EMBL" id="KI546103">
    <property type="protein sequence ID" value="EST44879.1"/>
    <property type="molecule type" value="Genomic_DNA"/>
</dbReference>
<dbReference type="InterPro" id="IPR017884">
    <property type="entry name" value="SANT_dom"/>
</dbReference>
<keyword evidence="4" id="KW-1185">Reference proteome</keyword>
<reference evidence="3" key="2">
    <citation type="submission" date="2020-12" db="EMBL/GenBank/DDBJ databases">
        <title>New Spironucleus salmonicida genome in near-complete chromosomes.</title>
        <authorList>
            <person name="Xu F."/>
            <person name="Kurt Z."/>
            <person name="Jimenez-Gonzalez A."/>
            <person name="Astvaldsson A."/>
            <person name="Andersson J.O."/>
            <person name="Svard S.G."/>
        </authorList>
    </citation>
    <scope>NUCLEOTIDE SEQUENCE</scope>
    <source>
        <strain evidence="3">ATCC 50377</strain>
    </source>
</reference>
<dbReference type="Proteomes" id="UP000018208">
    <property type="component" value="Unassembled WGS sequence"/>
</dbReference>
<feature type="domain" description="SANT" evidence="1">
    <location>
        <begin position="41"/>
        <end position="93"/>
    </location>
</feature>
<name>V6LVN5_9EUKA</name>
<evidence type="ECO:0000259" key="1">
    <source>
        <dbReference type="PROSITE" id="PS51293"/>
    </source>
</evidence>
<evidence type="ECO:0000313" key="2">
    <source>
        <dbReference type="EMBL" id="EST44879.1"/>
    </source>
</evidence>
<proteinExistence type="predicted"/>
<gene>
    <name evidence="2" type="ORF">SS50377_15219</name>
    <name evidence="3" type="ORF">SS50377_28708</name>
</gene>
<reference evidence="2 3" key="1">
    <citation type="journal article" date="2014" name="PLoS Genet.">
        <title>The Genome of Spironucleus salmonicida Highlights a Fish Pathogen Adapted to Fluctuating Environments.</title>
        <authorList>
            <person name="Xu F."/>
            <person name="Jerlstrom-Hultqvist J."/>
            <person name="Einarsson E."/>
            <person name="Astvaldsson A."/>
            <person name="Svard S.G."/>
            <person name="Andersson J.O."/>
        </authorList>
    </citation>
    <scope>NUCLEOTIDE SEQUENCE</scope>
    <source>
        <strain evidence="3">ATCC 50377</strain>
    </source>
</reference>
<organism evidence="2">
    <name type="scientific">Spironucleus salmonicida</name>
    <dbReference type="NCBI Taxonomy" id="348837"/>
    <lineage>
        <taxon>Eukaryota</taxon>
        <taxon>Metamonada</taxon>
        <taxon>Diplomonadida</taxon>
        <taxon>Hexamitidae</taxon>
        <taxon>Hexamitinae</taxon>
        <taxon>Spironucleus</taxon>
    </lineage>
</organism>
<evidence type="ECO:0000313" key="3">
    <source>
        <dbReference type="EMBL" id="KAH0569749.1"/>
    </source>
</evidence>
<evidence type="ECO:0000313" key="4">
    <source>
        <dbReference type="Proteomes" id="UP000018208"/>
    </source>
</evidence>
<dbReference type="AlphaFoldDB" id="V6LVN5"/>
<dbReference type="PROSITE" id="PS51293">
    <property type="entry name" value="SANT"/>
    <property type="match status" value="1"/>
</dbReference>
<accession>V6LVN5</accession>
<dbReference type="SUPFAM" id="SSF46689">
    <property type="entry name" value="Homeodomain-like"/>
    <property type="match status" value="1"/>
</dbReference>
<dbReference type="InterPro" id="IPR009057">
    <property type="entry name" value="Homeodomain-like_sf"/>
</dbReference>